<evidence type="ECO:0000259" key="1">
    <source>
        <dbReference type="Pfam" id="PF08338"/>
    </source>
</evidence>
<dbReference type="EMBL" id="UINC01158619">
    <property type="protein sequence ID" value="SVD56258.1"/>
    <property type="molecule type" value="Genomic_DNA"/>
</dbReference>
<name>A0A382WDT8_9ZZZZ</name>
<proteinExistence type="predicted"/>
<dbReference type="InterPro" id="IPR013549">
    <property type="entry name" value="DUF1731"/>
</dbReference>
<dbReference type="NCBIfam" id="TIGR01777">
    <property type="entry name" value="yfcH"/>
    <property type="match status" value="1"/>
</dbReference>
<dbReference type="AlphaFoldDB" id="A0A382WDT8"/>
<dbReference type="SUPFAM" id="SSF51735">
    <property type="entry name" value="NAD(P)-binding Rossmann-fold domains"/>
    <property type="match status" value="1"/>
</dbReference>
<reference evidence="2" key="1">
    <citation type="submission" date="2018-05" db="EMBL/GenBank/DDBJ databases">
        <authorList>
            <person name="Lanie J.A."/>
            <person name="Ng W.-L."/>
            <person name="Kazmierczak K.M."/>
            <person name="Andrzejewski T.M."/>
            <person name="Davidsen T.M."/>
            <person name="Wayne K.J."/>
            <person name="Tettelin H."/>
            <person name="Glass J.I."/>
            <person name="Rusch D."/>
            <person name="Podicherti R."/>
            <person name="Tsui H.-C.T."/>
            <person name="Winkler M.E."/>
        </authorList>
    </citation>
    <scope>NUCLEOTIDE SEQUENCE</scope>
</reference>
<feature type="domain" description="DUF1731" evidence="1">
    <location>
        <begin position="171"/>
        <end position="216"/>
    </location>
</feature>
<dbReference type="PANTHER" id="PTHR11092">
    <property type="entry name" value="SUGAR NUCLEOTIDE EPIMERASE RELATED"/>
    <property type="match status" value="1"/>
</dbReference>
<protein>
    <recommendedName>
        <fullName evidence="1">DUF1731 domain-containing protein</fullName>
    </recommendedName>
</protein>
<accession>A0A382WDT8</accession>
<dbReference type="InterPro" id="IPR036291">
    <property type="entry name" value="NAD(P)-bd_dom_sf"/>
</dbReference>
<gene>
    <name evidence="2" type="ORF">METZ01_LOCUS409112</name>
</gene>
<dbReference type="InterPro" id="IPR010099">
    <property type="entry name" value="SDR39U1"/>
</dbReference>
<organism evidence="2">
    <name type="scientific">marine metagenome</name>
    <dbReference type="NCBI Taxonomy" id="408172"/>
    <lineage>
        <taxon>unclassified sequences</taxon>
        <taxon>metagenomes</taxon>
        <taxon>ecological metagenomes</taxon>
    </lineage>
</organism>
<dbReference type="Pfam" id="PF08338">
    <property type="entry name" value="DUF1731"/>
    <property type="match status" value="1"/>
</dbReference>
<dbReference type="PANTHER" id="PTHR11092:SF0">
    <property type="entry name" value="EPIMERASE FAMILY PROTEIN SDR39U1"/>
    <property type="match status" value="1"/>
</dbReference>
<evidence type="ECO:0000313" key="2">
    <source>
        <dbReference type="EMBL" id="SVD56258.1"/>
    </source>
</evidence>
<sequence length="225" mass="23735">MNRILESRTRGTQLLAHSLAEARPLGGPKVLVSGSAIGFYGDRGEEALTEASPRGTGFLADVCVAWEDATRDAERAGLRVAHARTGIVLTRSDGLLARLLPLFQVGLGGRIGSGRQFMSWISLTDEVAALAWMIDNDVAGPVNLVAPGAVTNTEFSRTLGKVLRRPARLPVPPLGPALLYGRHLVRELMLASTLVLPGVLGGGGFQFAHPSLNEALVETIRGSAA</sequence>
<dbReference type="Gene3D" id="3.40.50.720">
    <property type="entry name" value="NAD(P)-binding Rossmann-like Domain"/>
    <property type="match status" value="1"/>
</dbReference>